<dbReference type="RefSeq" id="WP_198736294.1">
    <property type="nucleotide sequence ID" value="NZ_JAEIOT010000007.1"/>
</dbReference>
<dbReference type="EMBL" id="JAEIOT010000007">
    <property type="protein sequence ID" value="MBI9000884.1"/>
    <property type="molecule type" value="Genomic_DNA"/>
</dbReference>
<keyword evidence="2" id="KW-1185">Reference proteome</keyword>
<organism evidence="1 2">
    <name type="scientific">Corynebacterium marambiense</name>
    <dbReference type="NCBI Taxonomy" id="2765364"/>
    <lineage>
        <taxon>Bacteria</taxon>
        <taxon>Bacillati</taxon>
        <taxon>Actinomycetota</taxon>
        <taxon>Actinomycetes</taxon>
        <taxon>Mycobacteriales</taxon>
        <taxon>Corynebacteriaceae</taxon>
        <taxon>Corynebacterium</taxon>
    </lineage>
</organism>
<dbReference type="Proteomes" id="UP000625574">
    <property type="component" value="Unassembled WGS sequence"/>
</dbReference>
<evidence type="ECO:0008006" key="3">
    <source>
        <dbReference type="Google" id="ProtNLM"/>
    </source>
</evidence>
<reference evidence="1 2" key="1">
    <citation type="submission" date="2020-12" db="EMBL/GenBank/DDBJ databases">
        <title>Genome public.</title>
        <authorList>
            <person name="Sun Q."/>
        </authorList>
    </citation>
    <scope>NUCLEOTIDE SEQUENCE [LARGE SCALE GENOMIC DNA]</scope>
    <source>
        <strain evidence="1 2">CCM 8864</strain>
    </source>
</reference>
<accession>A0ABS0VVR6</accession>
<name>A0ABS0VVR6_9CORY</name>
<gene>
    <name evidence="1" type="ORF">JDV76_07875</name>
</gene>
<evidence type="ECO:0000313" key="1">
    <source>
        <dbReference type="EMBL" id="MBI9000884.1"/>
    </source>
</evidence>
<proteinExistence type="predicted"/>
<protein>
    <recommendedName>
        <fullName evidence="3">RDD family protein</fullName>
    </recommendedName>
</protein>
<evidence type="ECO:0000313" key="2">
    <source>
        <dbReference type="Proteomes" id="UP000625574"/>
    </source>
</evidence>
<sequence>MLLGVVADRIVDPETLEQLIGEAGTGPGIVPRVLRGISYLALVYRAWRIWQGSGSARIWLLDFALFDLLVDGAIIELAGDRLNELGEMAAVRASIVLLLALSGDVARVWSAWVSGRLLLDRHARGLCGVTDGCRRG</sequence>
<comment type="caution">
    <text evidence="1">The sequence shown here is derived from an EMBL/GenBank/DDBJ whole genome shotgun (WGS) entry which is preliminary data.</text>
</comment>